<proteinExistence type="predicted"/>
<comment type="caution">
    <text evidence="1">The sequence shown here is derived from an EMBL/GenBank/DDBJ whole genome shotgun (WGS) entry which is preliminary data.</text>
</comment>
<organism evidence="1 2">
    <name type="scientific">Candidatus Methylomirabilis tolerans</name>
    <dbReference type="NCBI Taxonomy" id="3123416"/>
    <lineage>
        <taxon>Bacteria</taxon>
        <taxon>Candidatus Methylomirabilota</taxon>
        <taxon>Candidatus Methylomirabilia</taxon>
        <taxon>Candidatus Methylomirabilales</taxon>
        <taxon>Candidatus Methylomirabilaceae</taxon>
        <taxon>Candidatus Methylomirabilis</taxon>
    </lineage>
</organism>
<dbReference type="Gene3D" id="3.30.370.20">
    <property type="match status" value="1"/>
</dbReference>
<dbReference type="AlphaFoldDB" id="A0AAJ1AJG5"/>
<evidence type="ECO:0000313" key="2">
    <source>
        <dbReference type="Proteomes" id="UP001197609"/>
    </source>
</evidence>
<dbReference type="Proteomes" id="UP001197609">
    <property type="component" value="Unassembled WGS sequence"/>
</dbReference>
<reference evidence="1 2" key="1">
    <citation type="journal article" date="2021" name="bioRxiv">
        <title>Unraveling nitrogen, sulfur and carbon metabolic pathways and microbial community transcriptional responses to substrate deprivation and toxicity stresses in a bioreactor mimicking anoxic brackish coastal sediment conditions.</title>
        <authorList>
            <person name="Martins P.D."/>
            <person name="Echeveste M.J."/>
            <person name="Arshad A."/>
            <person name="Kurth J."/>
            <person name="Ouboter H."/>
            <person name="Jetten M.S.M."/>
            <person name="Welte C.U."/>
        </authorList>
    </citation>
    <scope>NUCLEOTIDE SEQUENCE [LARGE SCALE GENOMIC DNA]</scope>
    <source>
        <strain evidence="1">MAG_38</strain>
    </source>
</reference>
<evidence type="ECO:0000313" key="1">
    <source>
        <dbReference type="EMBL" id="MBZ0159606.1"/>
    </source>
</evidence>
<gene>
    <name evidence="1" type="ORF">K8G79_05660</name>
</gene>
<dbReference type="EMBL" id="JAIOIU010000065">
    <property type="protein sequence ID" value="MBZ0159606.1"/>
    <property type="molecule type" value="Genomic_DNA"/>
</dbReference>
<dbReference type="Pfam" id="PF07922">
    <property type="entry name" value="Glyco_transf_52"/>
    <property type="match status" value="1"/>
</dbReference>
<name>A0AAJ1AJG5_9BACT</name>
<sequence length="308" mass="35677">MKEVSAFICVTPLQSFIARRVIQEQGITDYLVMNINPHDQQVTRNYFAQLAENAIEGDYLILNSRIVGNYKKVSGVLRKWQKYRIVSLYLASIDTVFAQCIIHRHPSAALYTFDDGSVNIIPSSIYHVKPTLQMKQHAAYFCLRRHKDQDWIKRRIIKHFTIYPGMANIVEATRLHNMDLFNGHYNMVPEEGVNKSIRVFLGFNLSPKYFSAVKTINPDIYLPHPMEKRTEPWINYTSTDLIAEEYLMQLLNNFKSIELYACNSSVLLNVRSQRIQKVVVDLYGNTSQLQKEYNEVATLMGCKILSLI</sequence>
<dbReference type="InterPro" id="IPR012477">
    <property type="entry name" value="Glyco_transf_52"/>
</dbReference>
<protein>
    <submittedName>
        <fullName evidence="1">Glycosyltransferase family 52 protein</fullName>
    </submittedName>
</protein>
<accession>A0AAJ1AJG5</accession>